<sequence length="79" mass="8948">MEVQLPYVVDGAVDKVVVPPDINSFGKVEEVSKNYNVTKEDEEIIIEGFLASVRACQRQAEENGIKKLSQKEFDELVYE</sequence>
<evidence type="ECO:0000313" key="1">
    <source>
        <dbReference type="EMBL" id="VFJ43561.1"/>
    </source>
</evidence>
<evidence type="ECO:0000313" key="2">
    <source>
        <dbReference type="EMBL" id="VFJ55063.1"/>
    </source>
</evidence>
<name>A0A450SMP1_9GAMM</name>
<evidence type="ECO:0000313" key="3">
    <source>
        <dbReference type="EMBL" id="VFK07181.1"/>
    </source>
</evidence>
<organism evidence="2">
    <name type="scientific">Candidatus Kentrum sp. FM</name>
    <dbReference type="NCBI Taxonomy" id="2126340"/>
    <lineage>
        <taxon>Bacteria</taxon>
        <taxon>Pseudomonadati</taxon>
        <taxon>Pseudomonadota</taxon>
        <taxon>Gammaproteobacteria</taxon>
        <taxon>Candidatus Kentrum</taxon>
    </lineage>
</organism>
<dbReference type="AlphaFoldDB" id="A0A450SMP1"/>
<accession>A0A450SMP1</accession>
<dbReference type="EMBL" id="CAADFA010000150">
    <property type="protein sequence ID" value="VFJ55063.1"/>
    <property type="molecule type" value="Genomic_DNA"/>
</dbReference>
<dbReference type="EMBL" id="CAADFL010000034">
    <property type="protein sequence ID" value="VFK07181.1"/>
    <property type="molecule type" value="Genomic_DNA"/>
</dbReference>
<dbReference type="EMBL" id="CAADEZ010000009">
    <property type="protein sequence ID" value="VFJ43561.1"/>
    <property type="molecule type" value="Genomic_DNA"/>
</dbReference>
<gene>
    <name evidence="1" type="ORF">BECKFM1743A_GA0114220_100099</name>
    <name evidence="3" type="ORF">BECKFM1743B_GA0114221_100344</name>
    <name evidence="2" type="ORF">BECKFM1743C_GA0114222_101504</name>
</gene>
<reference evidence="2" key="1">
    <citation type="submission" date="2019-02" db="EMBL/GenBank/DDBJ databases">
        <authorList>
            <person name="Gruber-Vodicka R. H."/>
            <person name="Seah K. B. B."/>
        </authorList>
    </citation>
    <scope>NUCLEOTIDE SEQUENCE</scope>
    <source>
        <strain evidence="1">BECK_BZ163</strain>
        <strain evidence="3">BECK_BZ164</strain>
        <strain evidence="2">BECK_BZ165</strain>
    </source>
</reference>
<proteinExistence type="predicted"/>
<protein>
    <submittedName>
        <fullName evidence="2">Uncharacterized protein</fullName>
    </submittedName>
</protein>